<comment type="caution">
    <text evidence="3">The sequence shown here is derived from an EMBL/GenBank/DDBJ whole genome shotgun (WGS) entry which is preliminary data.</text>
</comment>
<keyword evidence="1" id="KW-0472">Membrane</keyword>
<keyword evidence="1" id="KW-1133">Transmembrane helix</keyword>
<dbReference type="Proteomes" id="UP001208186">
    <property type="component" value="Unassembled WGS sequence"/>
</dbReference>
<dbReference type="EMBL" id="JAOPKC010000026">
    <property type="protein sequence ID" value="MCU4719381.1"/>
    <property type="molecule type" value="Genomic_DNA"/>
</dbReference>
<gene>
    <name evidence="3" type="ORF">OB914_15470</name>
    <name evidence="2" type="ORF">OB916_15115</name>
</gene>
<dbReference type="InterPro" id="IPR021315">
    <property type="entry name" value="Gap/Sap"/>
</dbReference>
<evidence type="ECO:0000256" key="1">
    <source>
        <dbReference type="SAM" id="Phobius"/>
    </source>
</evidence>
<evidence type="ECO:0000313" key="5">
    <source>
        <dbReference type="Proteomes" id="UP001209746"/>
    </source>
</evidence>
<feature type="transmembrane region" description="Helical" evidence="1">
    <location>
        <begin position="71"/>
        <end position="93"/>
    </location>
</feature>
<accession>A0AAE3LIV9</accession>
<name>A0AAE3LIV9_9EURY</name>
<dbReference type="EMBL" id="JAOPKD010000025">
    <property type="protein sequence ID" value="MCU4728354.1"/>
    <property type="molecule type" value="Genomic_DNA"/>
</dbReference>
<dbReference type="RefSeq" id="WP_315910128.1">
    <property type="nucleotide sequence ID" value="NZ_JAOPKC010000026.1"/>
</dbReference>
<feature type="transmembrane region" description="Helical" evidence="1">
    <location>
        <begin position="160"/>
        <end position="180"/>
    </location>
</feature>
<protein>
    <submittedName>
        <fullName evidence="3">GAP family protein</fullName>
    </submittedName>
</protein>
<feature type="transmembrane region" description="Helical" evidence="1">
    <location>
        <begin position="113"/>
        <end position="139"/>
    </location>
</feature>
<dbReference type="Pfam" id="PF11139">
    <property type="entry name" value="SfLAP"/>
    <property type="match status" value="1"/>
</dbReference>
<proteinExistence type="predicted"/>
<dbReference type="Proteomes" id="UP001209746">
    <property type="component" value="Unassembled WGS sequence"/>
</dbReference>
<sequence>MRTRTFQLAGGIAVVAGLAAASVLIAGVETASTLTGLALADAVNPCALAVLLILLTTILTRHPEQRRKTLWAGLSFVAAVFVSYVMLGTLLVFGLKSATETVSSLQFEGLQRLFGVFAIVMGLLNFKDWISHGAGGFVVEVPYSWRPSMQRYLTDPLWRFRSVVVGSFLAGAVVTLFLLPCTAGPYLVAGGILAPYTWPAALALLAIYNLIFVLPMVAITLVVYGGFATVEQISGWREESIERLHFVAGTILFTLGVALVVGVV</sequence>
<evidence type="ECO:0000313" key="4">
    <source>
        <dbReference type="Proteomes" id="UP001208186"/>
    </source>
</evidence>
<evidence type="ECO:0000313" key="3">
    <source>
        <dbReference type="EMBL" id="MCU4728354.1"/>
    </source>
</evidence>
<feature type="transmembrane region" description="Helical" evidence="1">
    <location>
        <begin position="200"/>
        <end position="224"/>
    </location>
</feature>
<evidence type="ECO:0000313" key="2">
    <source>
        <dbReference type="EMBL" id="MCU4719381.1"/>
    </source>
</evidence>
<keyword evidence="1" id="KW-0812">Transmembrane</keyword>
<dbReference type="AlphaFoldDB" id="A0AAE3LIV9"/>
<keyword evidence="4" id="KW-1185">Reference proteome</keyword>
<organism evidence="3 5">
    <name type="scientific">Halapricum hydrolyticum</name>
    <dbReference type="NCBI Taxonomy" id="2979991"/>
    <lineage>
        <taxon>Archaea</taxon>
        <taxon>Methanobacteriati</taxon>
        <taxon>Methanobacteriota</taxon>
        <taxon>Stenosarchaea group</taxon>
        <taxon>Halobacteria</taxon>
        <taxon>Halobacteriales</taxon>
        <taxon>Haloarculaceae</taxon>
        <taxon>Halapricum</taxon>
    </lineage>
</organism>
<feature type="transmembrane region" description="Helical" evidence="1">
    <location>
        <begin position="244"/>
        <end position="263"/>
    </location>
</feature>
<reference evidence="3" key="1">
    <citation type="submission" date="2023-02" db="EMBL/GenBank/DDBJ databases">
        <title>Enrichment on poylsaccharides allowed isolation of novel metabolic and taxonomic groups of Haloarchaea.</title>
        <authorList>
            <person name="Sorokin D.Y."/>
            <person name="Elcheninov A.G."/>
            <person name="Khizhniak T.V."/>
            <person name="Kolganova T.V."/>
            <person name="Kublanov I.V."/>
        </authorList>
    </citation>
    <scope>NUCLEOTIDE SEQUENCE</scope>
    <source>
        <strain evidence="2 4">HArc-curdl5-1</strain>
        <strain evidence="3">HArc-curdl7</strain>
    </source>
</reference>
<feature type="transmembrane region" description="Helical" evidence="1">
    <location>
        <begin position="37"/>
        <end position="59"/>
    </location>
</feature>